<proteinExistence type="predicted"/>
<keyword evidence="5" id="KW-0472">Membrane</keyword>
<evidence type="ECO:0000256" key="3">
    <source>
        <dbReference type="ARBA" id="ARBA00022692"/>
    </source>
</evidence>
<dbReference type="KEGG" id="acp:A2cp1_3312"/>
<feature type="compositionally biased region" description="Low complexity" evidence="6">
    <location>
        <begin position="79"/>
        <end position="91"/>
    </location>
</feature>
<dbReference type="InterPro" id="IPR004670">
    <property type="entry name" value="NhaA"/>
</dbReference>
<dbReference type="GO" id="GO:0015385">
    <property type="term" value="F:sodium:proton antiporter activity"/>
    <property type="evidence" value="ECO:0007669"/>
    <property type="project" value="TreeGrafter"/>
</dbReference>
<dbReference type="GO" id="GO:0005886">
    <property type="term" value="C:plasma membrane"/>
    <property type="evidence" value="ECO:0007669"/>
    <property type="project" value="UniProtKB-SubCell"/>
</dbReference>
<dbReference type="AlphaFoldDB" id="B8JHD4"/>
<keyword evidence="8" id="KW-1185">Reference proteome</keyword>
<dbReference type="Pfam" id="PF06965">
    <property type="entry name" value="Na_H_antiport_1"/>
    <property type="match status" value="1"/>
</dbReference>
<accession>B8JHD4</accession>
<dbReference type="InterPro" id="IPR023171">
    <property type="entry name" value="Na/H_antiporter_dom_sf"/>
</dbReference>
<organism evidence="7 8">
    <name type="scientific">Anaeromyxobacter dehalogenans (strain ATCC BAA-258 / DSM 21875 / 2CP-1)</name>
    <dbReference type="NCBI Taxonomy" id="455488"/>
    <lineage>
        <taxon>Bacteria</taxon>
        <taxon>Pseudomonadati</taxon>
        <taxon>Myxococcota</taxon>
        <taxon>Myxococcia</taxon>
        <taxon>Myxococcales</taxon>
        <taxon>Cystobacterineae</taxon>
        <taxon>Anaeromyxobacteraceae</taxon>
        <taxon>Anaeromyxobacter</taxon>
    </lineage>
</organism>
<comment type="subcellular location">
    <subcellularLocation>
        <location evidence="1">Cell inner membrane</location>
        <topology evidence="1">Multi-pass membrane protein</topology>
    </subcellularLocation>
</comment>
<dbReference type="PANTHER" id="PTHR30341">
    <property type="entry name" value="SODIUM ION/PROTON ANTIPORTER NHAA-RELATED"/>
    <property type="match status" value="1"/>
</dbReference>
<feature type="compositionally biased region" description="Gly residues" evidence="6">
    <location>
        <begin position="296"/>
        <end position="314"/>
    </location>
</feature>
<dbReference type="EMBL" id="CP001359">
    <property type="protein sequence ID" value="ACL66646.1"/>
    <property type="molecule type" value="Genomic_DNA"/>
</dbReference>
<protein>
    <submittedName>
        <fullName evidence="7">Na+/H+ antiporter NhaA</fullName>
    </submittedName>
</protein>
<evidence type="ECO:0000256" key="1">
    <source>
        <dbReference type="ARBA" id="ARBA00004429"/>
    </source>
</evidence>
<feature type="region of interest" description="Disordered" evidence="6">
    <location>
        <begin position="267"/>
        <end position="329"/>
    </location>
</feature>
<evidence type="ECO:0000313" key="7">
    <source>
        <dbReference type="EMBL" id="ACL66646.1"/>
    </source>
</evidence>
<sequence>MSASAPLPVRLDPPVDPARDHVLGEAGAELTLVEYGSSACPHCHAAHAVVADLRDRLRYVFRQRPSAPRRPGRRPSWPRRPGSPVTASGGRPPPRLLLLAATALAVAIASSPARAAFTAAWQAPLGLSLGGHAFALPLVQWVNDLVAIAVVALFDSGAISVPWLLAAAAVTAPLAGLSRAAISAAPPYAALGVLLWACLHAAGLHPRLAGVILAVVTPTRPPPDLRALTGQAQAVLEAELRRAREGVLRHRSLPALRALDAIHDRIESPRRRSRSSPRRCSPASSARWCSGPALARGGGGGTPGARGLRGGRGGHVARQGRSGACGGRV</sequence>
<keyword evidence="4" id="KW-1133">Transmembrane helix</keyword>
<name>B8JHD4_ANAD2</name>
<dbReference type="InterPro" id="IPR036249">
    <property type="entry name" value="Thioredoxin-like_sf"/>
</dbReference>
<dbReference type="SUPFAM" id="SSF52833">
    <property type="entry name" value="Thioredoxin-like"/>
    <property type="match status" value="1"/>
</dbReference>
<evidence type="ECO:0000313" key="8">
    <source>
        <dbReference type="Proteomes" id="UP000007089"/>
    </source>
</evidence>
<reference evidence="7" key="1">
    <citation type="submission" date="2009-01" db="EMBL/GenBank/DDBJ databases">
        <title>Complete sequence of Anaeromyxobacter dehalogenans 2CP-1.</title>
        <authorList>
            <consortium name="US DOE Joint Genome Institute"/>
            <person name="Lucas S."/>
            <person name="Copeland A."/>
            <person name="Lapidus A."/>
            <person name="Glavina del Rio T."/>
            <person name="Dalin E."/>
            <person name="Tice H."/>
            <person name="Bruce D."/>
            <person name="Goodwin L."/>
            <person name="Pitluck S."/>
            <person name="Saunders E."/>
            <person name="Brettin T."/>
            <person name="Detter J.C."/>
            <person name="Han C."/>
            <person name="Larimer F."/>
            <person name="Land M."/>
            <person name="Hauser L."/>
            <person name="Kyrpides N."/>
            <person name="Ovchinnikova G."/>
            <person name="Beliaev A.S."/>
            <person name="Richardson P."/>
        </authorList>
    </citation>
    <scope>NUCLEOTIDE SEQUENCE</scope>
    <source>
        <strain evidence="7">2CP-1</strain>
    </source>
</reference>
<feature type="compositionally biased region" description="Low complexity" evidence="6">
    <location>
        <begin position="278"/>
        <end position="295"/>
    </location>
</feature>
<keyword evidence="2" id="KW-1003">Cell membrane</keyword>
<dbReference type="HOGENOM" id="CLU_843699_0_0_7"/>
<evidence type="ECO:0000256" key="6">
    <source>
        <dbReference type="SAM" id="MobiDB-lite"/>
    </source>
</evidence>
<dbReference type="Gene3D" id="3.40.30.10">
    <property type="entry name" value="Glutaredoxin"/>
    <property type="match status" value="1"/>
</dbReference>
<gene>
    <name evidence="7" type="ordered locus">A2cp1_3312</name>
</gene>
<feature type="region of interest" description="Disordered" evidence="6">
    <location>
        <begin position="64"/>
        <end position="91"/>
    </location>
</feature>
<evidence type="ECO:0000256" key="4">
    <source>
        <dbReference type="ARBA" id="ARBA00022989"/>
    </source>
</evidence>
<evidence type="ECO:0000256" key="2">
    <source>
        <dbReference type="ARBA" id="ARBA00022475"/>
    </source>
</evidence>
<dbReference type="Proteomes" id="UP000007089">
    <property type="component" value="Chromosome"/>
</dbReference>
<keyword evidence="3" id="KW-0812">Transmembrane</keyword>
<dbReference type="GO" id="GO:0006885">
    <property type="term" value="P:regulation of pH"/>
    <property type="evidence" value="ECO:0007669"/>
    <property type="project" value="InterPro"/>
</dbReference>
<dbReference type="Gene3D" id="1.20.1530.10">
    <property type="entry name" value="Na+/H+ antiporter like domain"/>
    <property type="match status" value="1"/>
</dbReference>
<dbReference type="PANTHER" id="PTHR30341:SF0">
    <property type="entry name" value="NA(+)_H(+) ANTIPORTER NHAA"/>
    <property type="match status" value="1"/>
</dbReference>
<dbReference type="RefSeq" id="WP_015934457.1">
    <property type="nucleotide sequence ID" value="NC_011891.1"/>
</dbReference>
<evidence type="ECO:0000256" key="5">
    <source>
        <dbReference type="ARBA" id="ARBA00023136"/>
    </source>
</evidence>